<dbReference type="AlphaFoldDB" id="A0A1F5VH06"/>
<proteinExistence type="inferred from homology"/>
<keyword evidence="3 5" id="KW-0687">Ribonucleoprotein</keyword>
<dbReference type="PROSITE" id="PS00963">
    <property type="entry name" value="RIBOSOMAL_S2_2"/>
    <property type="match status" value="1"/>
</dbReference>
<gene>
    <name evidence="5" type="primary">rpsB</name>
    <name evidence="7" type="ORF">A2Y62_06315</name>
</gene>
<dbReference type="InterPro" id="IPR005706">
    <property type="entry name" value="Ribosomal_uS2_bac/mit/plastid"/>
</dbReference>
<evidence type="ECO:0000256" key="4">
    <source>
        <dbReference type="ARBA" id="ARBA00035256"/>
    </source>
</evidence>
<dbReference type="Gene3D" id="3.40.50.10490">
    <property type="entry name" value="Glucose-6-phosphate isomerase like protein, domain 1"/>
    <property type="match status" value="1"/>
</dbReference>
<dbReference type="Gene3D" id="1.10.287.610">
    <property type="entry name" value="Helix hairpin bin"/>
    <property type="match status" value="1"/>
</dbReference>
<dbReference type="STRING" id="1817863.A2Y62_06315"/>
<evidence type="ECO:0000256" key="2">
    <source>
        <dbReference type="ARBA" id="ARBA00022980"/>
    </source>
</evidence>
<dbReference type="Pfam" id="PF00318">
    <property type="entry name" value="Ribosomal_S2"/>
    <property type="match status" value="1"/>
</dbReference>
<dbReference type="PRINTS" id="PR00395">
    <property type="entry name" value="RIBOSOMALS2"/>
</dbReference>
<dbReference type="InterPro" id="IPR023591">
    <property type="entry name" value="Ribosomal_uS2_flav_dom_sf"/>
</dbReference>
<reference evidence="7 8" key="1">
    <citation type="journal article" date="2016" name="Nat. Commun.">
        <title>Thousands of microbial genomes shed light on interconnected biogeochemical processes in an aquifer system.</title>
        <authorList>
            <person name="Anantharaman K."/>
            <person name="Brown C.T."/>
            <person name="Hug L.A."/>
            <person name="Sharon I."/>
            <person name="Castelle C.J."/>
            <person name="Probst A.J."/>
            <person name="Thomas B.C."/>
            <person name="Singh A."/>
            <person name="Wilkins M.J."/>
            <person name="Karaoz U."/>
            <person name="Brodie E.L."/>
            <person name="Williams K.H."/>
            <person name="Hubbard S.S."/>
            <person name="Banfield J.F."/>
        </authorList>
    </citation>
    <scope>NUCLEOTIDE SEQUENCE [LARGE SCALE GENOMIC DNA]</scope>
</reference>
<accession>A0A1F5VH06</accession>
<dbReference type="NCBIfam" id="TIGR01011">
    <property type="entry name" value="rpsB_bact"/>
    <property type="match status" value="1"/>
</dbReference>
<dbReference type="GO" id="GO:0003735">
    <property type="term" value="F:structural constituent of ribosome"/>
    <property type="evidence" value="ECO:0007669"/>
    <property type="project" value="InterPro"/>
</dbReference>
<evidence type="ECO:0000256" key="5">
    <source>
        <dbReference type="HAMAP-Rule" id="MF_00291"/>
    </source>
</evidence>
<dbReference type="InterPro" id="IPR001865">
    <property type="entry name" value="Ribosomal_uS2"/>
</dbReference>
<dbReference type="Proteomes" id="UP000178943">
    <property type="component" value="Unassembled WGS sequence"/>
</dbReference>
<dbReference type="PANTHER" id="PTHR12534">
    <property type="entry name" value="30S RIBOSOMAL PROTEIN S2 PROKARYOTIC AND ORGANELLAR"/>
    <property type="match status" value="1"/>
</dbReference>
<name>A0A1F5VH06_9BACT</name>
<dbReference type="GO" id="GO:0006412">
    <property type="term" value="P:translation"/>
    <property type="evidence" value="ECO:0007669"/>
    <property type="project" value="UniProtKB-UniRule"/>
</dbReference>
<evidence type="ECO:0000256" key="6">
    <source>
        <dbReference type="RuleBase" id="RU003631"/>
    </source>
</evidence>
<organism evidence="7 8">
    <name type="scientific">Candidatus Fischerbacteria bacterium RBG_13_37_8</name>
    <dbReference type="NCBI Taxonomy" id="1817863"/>
    <lineage>
        <taxon>Bacteria</taxon>
        <taxon>Candidatus Fischeribacteriota</taxon>
    </lineage>
</organism>
<comment type="caution">
    <text evidence="7">The sequence shown here is derived from an EMBL/GenBank/DDBJ whole genome shotgun (WGS) entry which is preliminary data.</text>
</comment>
<keyword evidence="2 5" id="KW-0689">Ribosomal protein</keyword>
<sequence>MVVVSMKDLLEAGVHFGHQKRKWNPKMKPYIYNERNGIHIIDLQQSAKKFQEAADFLVSLVSNGKKVLFVGTKKQAQDAIQEAAKQCSMYYINRRWPGGILTNYGSIKKSIDKYLMLLEMKGSDKWSELSKKEASRLDKLIRRLEKLYIGVKNMDTLPDAIIIIDPRKESIAVKEAAIMNIPVIAVVDTNCDPTGVAYVIPGNDDAIRAVKMFTLKFAEAINEGGKIYQEQFAEEVVSEKAEGDEMHEDIAQAITISEDYEEEEHYE</sequence>
<dbReference type="GO" id="GO:0022627">
    <property type="term" value="C:cytosolic small ribosomal subunit"/>
    <property type="evidence" value="ECO:0007669"/>
    <property type="project" value="TreeGrafter"/>
</dbReference>
<evidence type="ECO:0000313" key="8">
    <source>
        <dbReference type="Proteomes" id="UP000178943"/>
    </source>
</evidence>
<dbReference type="EMBL" id="MFGW01000176">
    <property type="protein sequence ID" value="OGF62743.1"/>
    <property type="molecule type" value="Genomic_DNA"/>
</dbReference>
<dbReference type="InterPro" id="IPR018130">
    <property type="entry name" value="Ribosomal_uS2_CS"/>
</dbReference>
<dbReference type="PROSITE" id="PS00962">
    <property type="entry name" value="RIBOSOMAL_S2_1"/>
    <property type="match status" value="1"/>
</dbReference>
<evidence type="ECO:0000313" key="7">
    <source>
        <dbReference type="EMBL" id="OGF62743.1"/>
    </source>
</evidence>
<dbReference type="CDD" id="cd01425">
    <property type="entry name" value="RPS2"/>
    <property type="match status" value="1"/>
</dbReference>
<evidence type="ECO:0000256" key="3">
    <source>
        <dbReference type="ARBA" id="ARBA00023274"/>
    </source>
</evidence>
<evidence type="ECO:0000256" key="1">
    <source>
        <dbReference type="ARBA" id="ARBA00006242"/>
    </source>
</evidence>
<dbReference type="SUPFAM" id="SSF52313">
    <property type="entry name" value="Ribosomal protein S2"/>
    <property type="match status" value="1"/>
</dbReference>
<protein>
    <recommendedName>
        <fullName evidence="4 5">Small ribosomal subunit protein uS2</fullName>
    </recommendedName>
</protein>
<dbReference type="HAMAP" id="MF_00291_B">
    <property type="entry name" value="Ribosomal_uS2_B"/>
    <property type="match status" value="1"/>
</dbReference>
<comment type="similarity">
    <text evidence="1 5 6">Belongs to the universal ribosomal protein uS2 family.</text>
</comment>
<dbReference type="PANTHER" id="PTHR12534:SF0">
    <property type="entry name" value="SMALL RIBOSOMAL SUBUNIT PROTEIN US2M"/>
    <property type="match status" value="1"/>
</dbReference>